<feature type="transmembrane region" description="Helical" evidence="6">
    <location>
        <begin position="12"/>
        <end position="30"/>
    </location>
</feature>
<comment type="subcellular location">
    <subcellularLocation>
        <location evidence="1">Cell membrane</location>
        <topology evidence="1">Multi-pass membrane protein</topology>
    </subcellularLocation>
</comment>
<evidence type="ECO:0000313" key="9">
    <source>
        <dbReference type="Proteomes" id="UP000199529"/>
    </source>
</evidence>
<name>A0A1H3GCV9_9PSEU</name>
<feature type="transmembrane region" description="Helical" evidence="6">
    <location>
        <begin position="222"/>
        <end position="241"/>
    </location>
</feature>
<keyword evidence="9" id="KW-1185">Reference proteome</keyword>
<keyword evidence="5 6" id="KW-0472">Membrane</keyword>
<evidence type="ECO:0000256" key="2">
    <source>
        <dbReference type="ARBA" id="ARBA00022475"/>
    </source>
</evidence>
<evidence type="ECO:0000256" key="4">
    <source>
        <dbReference type="ARBA" id="ARBA00022989"/>
    </source>
</evidence>
<proteinExistence type="predicted"/>
<dbReference type="GO" id="GO:0005886">
    <property type="term" value="C:plasma membrane"/>
    <property type="evidence" value="ECO:0007669"/>
    <property type="project" value="UniProtKB-SubCell"/>
</dbReference>
<dbReference type="EMBL" id="FNOK01000018">
    <property type="protein sequence ID" value="SDY01121.1"/>
    <property type="molecule type" value="Genomic_DNA"/>
</dbReference>
<feature type="transmembrane region" description="Helical" evidence="6">
    <location>
        <begin position="74"/>
        <end position="91"/>
    </location>
</feature>
<dbReference type="Proteomes" id="UP000199529">
    <property type="component" value="Unassembled WGS sequence"/>
</dbReference>
<gene>
    <name evidence="8" type="ORF">SAMN05216215_1018130</name>
</gene>
<dbReference type="PANTHER" id="PTHR35007">
    <property type="entry name" value="INTEGRAL MEMBRANE PROTEIN-RELATED"/>
    <property type="match status" value="1"/>
</dbReference>
<protein>
    <submittedName>
        <fullName evidence="8">Flp pilus assembly protein TadB</fullName>
    </submittedName>
</protein>
<evidence type="ECO:0000256" key="6">
    <source>
        <dbReference type="SAM" id="Phobius"/>
    </source>
</evidence>
<evidence type="ECO:0000313" key="8">
    <source>
        <dbReference type="EMBL" id="SDY01121.1"/>
    </source>
</evidence>
<evidence type="ECO:0000256" key="3">
    <source>
        <dbReference type="ARBA" id="ARBA00022692"/>
    </source>
</evidence>
<evidence type="ECO:0000256" key="1">
    <source>
        <dbReference type="ARBA" id="ARBA00004651"/>
    </source>
</evidence>
<dbReference type="AlphaFoldDB" id="A0A1H3GCV9"/>
<keyword evidence="3 6" id="KW-0812">Transmembrane</keyword>
<evidence type="ECO:0000259" key="7">
    <source>
        <dbReference type="Pfam" id="PF00482"/>
    </source>
</evidence>
<keyword evidence="4 6" id="KW-1133">Transmembrane helix</keyword>
<dbReference type="InterPro" id="IPR018076">
    <property type="entry name" value="T2SS_GspF_dom"/>
</dbReference>
<sequence>MIAIVTVLCGVLFGTGILLGAFSLIPPPPMRSREETTNKRRAAVKPWMLRWWRRGVLAVLVAAVVWWVTGWPVAAAAAIAAVVGLPVVLASRGAREAIVLQEALAVWTRRVGDLLGSGVGGLHHAVARSADTAPEPLAAPVRRLADRLRTDNPETALRAFAAEFGVPVVDEVVLALLLRLRTGGRGLVEILHAQAAALRARAAATREVEADRAKPRTTVRSLVAITTVMVVGLVLFAREFLAPLHTWTGQGVLAVVAGIFAVSLWRMHQLSTMPARPRYLNDGRPS</sequence>
<dbReference type="Pfam" id="PF00482">
    <property type="entry name" value="T2SSF"/>
    <property type="match status" value="1"/>
</dbReference>
<feature type="transmembrane region" description="Helical" evidence="6">
    <location>
        <begin position="247"/>
        <end position="265"/>
    </location>
</feature>
<accession>A0A1H3GCV9</accession>
<evidence type="ECO:0000256" key="5">
    <source>
        <dbReference type="ARBA" id="ARBA00023136"/>
    </source>
</evidence>
<feature type="domain" description="Type II secretion system protein GspF" evidence="7">
    <location>
        <begin position="107"/>
        <end position="234"/>
    </location>
</feature>
<organism evidence="8 9">
    <name type="scientific">Saccharopolyspora shandongensis</name>
    <dbReference type="NCBI Taxonomy" id="418495"/>
    <lineage>
        <taxon>Bacteria</taxon>
        <taxon>Bacillati</taxon>
        <taxon>Actinomycetota</taxon>
        <taxon>Actinomycetes</taxon>
        <taxon>Pseudonocardiales</taxon>
        <taxon>Pseudonocardiaceae</taxon>
        <taxon>Saccharopolyspora</taxon>
    </lineage>
</organism>
<reference evidence="9" key="1">
    <citation type="submission" date="2016-10" db="EMBL/GenBank/DDBJ databases">
        <authorList>
            <person name="Varghese N."/>
            <person name="Submissions S."/>
        </authorList>
    </citation>
    <scope>NUCLEOTIDE SEQUENCE [LARGE SCALE GENOMIC DNA]</scope>
    <source>
        <strain evidence="9">CGMCC 4.3530</strain>
    </source>
</reference>
<feature type="transmembrane region" description="Helical" evidence="6">
    <location>
        <begin position="51"/>
        <end position="68"/>
    </location>
</feature>
<dbReference type="STRING" id="418495.SAMN05216215_1018130"/>
<keyword evidence="2" id="KW-1003">Cell membrane</keyword>
<dbReference type="PANTHER" id="PTHR35007:SF3">
    <property type="entry name" value="POSSIBLE CONSERVED ALANINE RICH MEMBRANE PROTEIN"/>
    <property type="match status" value="1"/>
</dbReference>